<evidence type="ECO:0000313" key="8">
    <source>
        <dbReference type="Proteomes" id="UP000244450"/>
    </source>
</evidence>
<comment type="similarity">
    <text evidence="1 4">Belongs to the FGGY kinase family.</text>
</comment>
<evidence type="ECO:0000259" key="6">
    <source>
        <dbReference type="Pfam" id="PF02782"/>
    </source>
</evidence>
<dbReference type="Pfam" id="PF02782">
    <property type="entry name" value="FGGY_C"/>
    <property type="match status" value="1"/>
</dbReference>
<dbReference type="OrthoDB" id="9805576at2"/>
<dbReference type="GO" id="GO:0016301">
    <property type="term" value="F:kinase activity"/>
    <property type="evidence" value="ECO:0007669"/>
    <property type="project" value="UniProtKB-KW"/>
</dbReference>
<dbReference type="InterPro" id="IPR018483">
    <property type="entry name" value="Carb_kinase_FGGY_CS"/>
</dbReference>
<evidence type="ECO:0000313" key="7">
    <source>
        <dbReference type="EMBL" id="PUZ28350.1"/>
    </source>
</evidence>
<dbReference type="SUPFAM" id="SSF53067">
    <property type="entry name" value="Actin-like ATPase domain"/>
    <property type="match status" value="2"/>
</dbReference>
<protein>
    <submittedName>
        <fullName evidence="7">Gluconate kinase</fullName>
    </submittedName>
</protein>
<organism evidence="7 8">
    <name type="scientific">Chitinophaga parva</name>
    <dbReference type="NCBI Taxonomy" id="2169414"/>
    <lineage>
        <taxon>Bacteria</taxon>
        <taxon>Pseudomonadati</taxon>
        <taxon>Bacteroidota</taxon>
        <taxon>Chitinophagia</taxon>
        <taxon>Chitinophagales</taxon>
        <taxon>Chitinophagaceae</taxon>
        <taxon>Chitinophaga</taxon>
    </lineage>
</organism>
<sequence>MKSDGNYFIGIDIGTSSTKGLALSSQGVALQVEQVHYGIYQPSPDHSEQDPEQMVAAVLQCIKAIVARQGVPAAIAFSNAMHSIMATDKDGKPITPMLIWADNRSLPMAARLKNTPEGRDIYTQTGTPIHPMSPLCKIAWWRGSEPAMFARAAYFVGIKEYVLHRLLGRFYIDDATASATGMYNIHTHAWSPEALAVAGIQESQLARVVRSVDILQGLEPAVAKELGLPALIPLVAGGSDGCLAQLGSDAMDEGHATLTIGTSGAVRMTTHRPLIDAQQRLFTYILKDQYVSGGAINNGGVVLQWYAKQFMPNTPFTTALEQALALPPGAEGLLCLPYLMGERAPVWDSLARGAFVGIQPGHTPAHFLRALMEGMAYDLLEVTMALQETVGPVKKISVSGGFTASPAWIQLLADIFQLPMHLQQQSDASTLGAIWLAMEAVGQPRPHNATTDADKVFAPNAALAAVYGQYFGLYRQLYGNLKKVFEGLHTLQAAPASATDAVNTAATSKENNNTHPRAVQ</sequence>
<evidence type="ECO:0000256" key="3">
    <source>
        <dbReference type="ARBA" id="ARBA00022777"/>
    </source>
</evidence>
<dbReference type="Pfam" id="PF00370">
    <property type="entry name" value="FGGY_N"/>
    <property type="match status" value="1"/>
</dbReference>
<evidence type="ECO:0000256" key="2">
    <source>
        <dbReference type="ARBA" id="ARBA00022679"/>
    </source>
</evidence>
<dbReference type="InterPro" id="IPR043129">
    <property type="entry name" value="ATPase_NBD"/>
</dbReference>
<dbReference type="InterPro" id="IPR000577">
    <property type="entry name" value="Carb_kinase_FGGY"/>
</dbReference>
<dbReference type="Proteomes" id="UP000244450">
    <property type="component" value="Unassembled WGS sequence"/>
</dbReference>
<dbReference type="GO" id="GO:0005975">
    <property type="term" value="P:carbohydrate metabolic process"/>
    <property type="evidence" value="ECO:0007669"/>
    <property type="project" value="InterPro"/>
</dbReference>
<dbReference type="Gene3D" id="3.30.420.40">
    <property type="match status" value="2"/>
</dbReference>
<dbReference type="EMBL" id="QCYK01000001">
    <property type="protein sequence ID" value="PUZ28350.1"/>
    <property type="molecule type" value="Genomic_DNA"/>
</dbReference>
<keyword evidence="2 4" id="KW-0808">Transferase</keyword>
<comment type="caution">
    <text evidence="7">The sequence shown here is derived from an EMBL/GenBank/DDBJ whole genome shotgun (WGS) entry which is preliminary data.</text>
</comment>
<dbReference type="AlphaFoldDB" id="A0A2T7BL31"/>
<dbReference type="InterPro" id="IPR018484">
    <property type="entry name" value="FGGY_N"/>
</dbReference>
<dbReference type="PANTHER" id="PTHR43095">
    <property type="entry name" value="SUGAR KINASE"/>
    <property type="match status" value="1"/>
</dbReference>
<dbReference type="CDD" id="cd07770">
    <property type="entry name" value="ASKHA_NBD_FGGY_GntK"/>
    <property type="match status" value="1"/>
</dbReference>
<feature type="domain" description="Carbohydrate kinase FGGY C-terminal" evidence="6">
    <location>
        <begin position="257"/>
        <end position="438"/>
    </location>
</feature>
<dbReference type="PANTHER" id="PTHR43095:SF2">
    <property type="entry name" value="GLUCONOKINASE"/>
    <property type="match status" value="1"/>
</dbReference>
<evidence type="ECO:0000259" key="5">
    <source>
        <dbReference type="Pfam" id="PF00370"/>
    </source>
</evidence>
<keyword evidence="8" id="KW-1185">Reference proteome</keyword>
<reference evidence="7 8" key="1">
    <citation type="submission" date="2018-04" db="EMBL/GenBank/DDBJ databases">
        <title>Chitinophaga fuyangensis sp. nov., isolated from soil in a chemical factory.</title>
        <authorList>
            <person name="Chen K."/>
        </authorList>
    </citation>
    <scope>NUCLEOTIDE SEQUENCE [LARGE SCALE GENOMIC DNA]</scope>
    <source>
        <strain evidence="7 8">LY-1</strain>
    </source>
</reference>
<dbReference type="InterPro" id="IPR018485">
    <property type="entry name" value="FGGY_C"/>
</dbReference>
<dbReference type="PROSITE" id="PS00445">
    <property type="entry name" value="FGGY_KINASES_2"/>
    <property type="match status" value="1"/>
</dbReference>
<dbReference type="RefSeq" id="WP_108684989.1">
    <property type="nucleotide sequence ID" value="NZ_QCYK01000001.1"/>
</dbReference>
<proteinExistence type="inferred from homology"/>
<feature type="domain" description="Carbohydrate kinase FGGY N-terminal" evidence="5">
    <location>
        <begin position="7"/>
        <end position="247"/>
    </location>
</feature>
<gene>
    <name evidence="7" type="ORF">DCC81_02370</name>
</gene>
<dbReference type="InterPro" id="IPR050406">
    <property type="entry name" value="FGGY_Carb_Kinase"/>
</dbReference>
<dbReference type="GO" id="GO:0016773">
    <property type="term" value="F:phosphotransferase activity, alcohol group as acceptor"/>
    <property type="evidence" value="ECO:0007669"/>
    <property type="project" value="InterPro"/>
</dbReference>
<accession>A0A2T7BL31</accession>
<evidence type="ECO:0000256" key="1">
    <source>
        <dbReference type="ARBA" id="ARBA00009156"/>
    </source>
</evidence>
<evidence type="ECO:0000256" key="4">
    <source>
        <dbReference type="RuleBase" id="RU003733"/>
    </source>
</evidence>
<name>A0A2T7BL31_9BACT</name>
<keyword evidence="3 4" id="KW-0418">Kinase</keyword>
<dbReference type="PIRSF" id="PIRSF000538">
    <property type="entry name" value="GlpK"/>
    <property type="match status" value="1"/>
</dbReference>